<proteinExistence type="predicted"/>
<accession>A0A3S5EK13</accession>
<feature type="chain" id="PRO_5018647168" description="Secreted protein" evidence="1">
    <location>
        <begin position="27"/>
        <end position="144"/>
    </location>
</feature>
<feature type="signal peptide" evidence="1">
    <location>
        <begin position="1"/>
        <end position="26"/>
    </location>
</feature>
<gene>
    <name evidence="2" type="ORF">NCTC10437_05662</name>
</gene>
<name>A0A3S5EK13_MYCAU</name>
<keyword evidence="3" id="KW-1185">Reference proteome</keyword>
<evidence type="ECO:0000256" key="1">
    <source>
        <dbReference type="SAM" id="SignalP"/>
    </source>
</evidence>
<dbReference type="RefSeq" id="WP_048631445.1">
    <property type="nucleotide sequence ID" value="NZ_CVQQ01000003.1"/>
</dbReference>
<dbReference type="KEGG" id="mauu:NCTC10437_05662"/>
<evidence type="ECO:0000313" key="3">
    <source>
        <dbReference type="Proteomes" id="UP000279306"/>
    </source>
</evidence>
<dbReference type="OrthoDB" id="4774507at2"/>
<reference evidence="2 3" key="1">
    <citation type="submission" date="2018-12" db="EMBL/GenBank/DDBJ databases">
        <authorList>
            <consortium name="Pathogen Informatics"/>
        </authorList>
    </citation>
    <scope>NUCLEOTIDE SEQUENCE [LARGE SCALE GENOMIC DNA]</scope>
    <source>
        <strain evidence="2 3">NCTC10437</strain>
    </source>
</reference>
<organism evidence="2 3">
    <name type="scientific">Mycolicibacterium aurum</name>
    <name type="common">Mycobacterium aurum</name>
    <dbReference type="NCBI Taxonomy" id="1791"/>
    <lineage>
        <taxon>Bacteria</taxon>
        <taxon>Bacillati</taxon>
        <taxon>Actinomycetota</taxon>
        <taxon>Actinomycetes</taxon>
        <taxon>Mycobacteriales</taxon>
        <taxon>Mycobacteriaceae</taxon>
        <taxon>Mycolicibacterium</taxon>
    </lineage>
</organism>
<protein>
    <recommendedName>
        <fullName evidence="4">Secreted protein</fullName>
    </recommendedName>
</protein>
<keyword evidence="1" id="KW-0732">Signal</keyword>
<dbReference type="Proteomes" id="UP000279306">
    <property type="component" value="Chromosome"/>
</dbReference>
<dbReference type="EMBL" id="LR134356">
    <property type="protein sequence ID" value="VEG58630.1"/>
    <property type="molecule type" value="Genomic_DNA"/>
</dbReference>
<evidence type="ECO:0008006" key="4">
    <source>
        <dbReference type="Google" id="ProtNLM"/>
    </source>
</evidence>
<evidence type="ECO:0000313" key="2">
    <source>
        <dbReference type="EMBL" id="VEG58630.1"/>
    </source>
</evidence>
<dbReference type="AlphaFoldDB" id="A0A3S5EK13"/>
<sequence length="144" mass="15044">MNRLPSAASAALLVLGAILCAPSAAAAEGDQTIRVQNGEIRCVLSADYEGRGRPMAICGRTNGGPFAVSPSPLNLAVVQAAGEMYFMAGTVPGPETVDVVLGPGQTYRANGWNVRTEELRTLIWNDDGGHGIRVNPVDVAAIWI</sequence>